<reference evidence="1 2" key="1">
    <citation type="submission" date="2019-01" db="EMBL/GenBank/DDBJ databases">
        <title>Genome Assembly of Collichthys lucidus.</title>
        <authorList>
            <person name="Cai M."/>
            <person name="Xiao S."/>
        </authorList>
    </citation>
    <scope>NUCLEOTIDE SEQUENCE [LARGE SCALE GENOMIC DNA]</scope>
    <source>
        <strain evidence="1">JT15FE1705JMU</strain>
        <tissue evidence="1">Muscle</tissue>
    </source>
</reference>
<dbReference type="EMBL" id="CM014088">
    <property type="protein sequence ID" value="TKS78409.1"/>
    <property type="molecule type" value="Genomic_DNA"/>
</dbReference>
<accession>A0A4U5UTW4</accession>
<sequence length="99" mass="11245">MESPLQEQCNCPACLSQRYHCSDNLHLLSSKCLEMENAIAGLERRTACPCCRDIPRVYCQQLADFCRQTLLALFLNASDEEKREGQSAALCMHWCDDVT</sequence>
<dbReference type="Proteomes" id="UP000298787">
    <property type="component" value="Chromosome 11"/>
</dbReference>
<organism evidence="1 2">
    <name type="scientific">Collichthys lucidus</name>
    <name type="common">Big head croaker</name>
    <name type="synonym">Sciaena lucida</name>
    <dbReference type="NCBI Taxonomy" id="240159"/>
    <lineage>
        <taxon>Eukaryota</taxon>
        <taxon>Metazoa</taxon>
        <taxon>Chordata</taxon>
        <taxon>Craniata</taxon>
        <taxon>Vertebrata</taxon>
        <taxon>Euteleostomi</taxon>
        <taxon>Actinopterygii</taxon>
        <taxon>Neopterygii</taxon>
        <taxon>Teleostei</taxon>
        <taxon>Neoteleostei</taxon>
        <taxon>Acanthomorphata</taxon>
        <taxon>Eupercaria</taxon>
        <taxon>Sciaenidae</taxon>
        <taxon>Collichthys</taxon>
    </lineage>
</organism>
<protein>
    <submittedName>
        <fullName evidence="1">Uncharacterized protein</fullName>
    </submittedName>
</protein>
<proteinExistence type="predicted"/>
<name>A0A4U5UTW4_COLLU</name>
<evidence type="ECO:0000313" key="1">
    <source>
        <dbReference type="EMBL" id="TKS78409.1"/>
    </source>
</evidence>
<evidence type="ECO:0000313" key="2">
    <source>
        <dbReference type="Proteomes" id="UP000298787"/>
    </source>
</evidence>
<dbReference type="AlphaFoldDB" id="A0A4U5UTW4"/>
<keyword evidence="2" id="KW-1185">Reference proteome</keyword>
<gene>
    <name evidence="1" type="ORF">D9C73_012765</name>
</gene>